<dbReference type="RefSeq" id="WP_370563548.1">
    <property type="nucleotide sequence ID" value="NZ_JBFWIB010000004.1"/>
</dbReference>
<keyword evidence="6 8" id="KW-1133">Transmembrane helix</keyword>
<accession>A0ABV4HNS0</accession>
<keyword evidence="7 8" id="KW-0472">Membrane</keyword>
<proteinExistence type="predicted"/>
<keyword evidence="11" id="KW-1185">Reference proteome</keyword>
<evidence type="ECO:0000313" key="11">
    <source>
        <dbReference type="Proteomes" id="UP001566331"/>
    </source>
</evidence>
<dbReference type="InterPro" id="IPR050256">
    <property type="entry name" value="Glycosyltransferase_2"/>
</dbReference>
<evidence type="ECO:0000256" key="5">
    <source>
        <dbReference type="ARBA" id="ARBA00022985"/>
    </source>
</evidence>
<name>A0ABV4HNS0_9GAMM</name>
<reference evidence="10 11" key="1">
    <citation type="submission" date="2024-07" db="EMBL/GenBank/DDBJ databases">
        <title>Luteimonas salilacus sp. nov., isolated from the shore soil of Salt Lake in Tibet of China.</title>
        <authorList>
            <person name="Zhang X."/>
            <person name="Li A."/>
        </authorList>
    </citation>
    <scope>NUCLEOTIDE SEQUENCE [LARGE SCALE GENOMIC DNA]</scope>
    <source>
        <strain evidence="10 11">B3-2-R+30</strain>
    </source>
</reference>
<evidence type="ECO:0000256" key="4">
    <source>
        <dbReference type="ARBA" id="ARBA00022692"/>
    </source>
</evidence>
<dbReference type="InterPro" id="IPR001173">
    <property type="entry name" value="Glyco_trans_2-like"/>
</dbReference>
<dbReference type="PANTHER" id="PTHR48090:SF3">
    <property type="entry name" value="UNDECAPRENYL-PHOSPHATE 4-DEOXY-4-FORMAMIDO-L-ARABINOSE TRANSFERASE"/>
    <property type="match status" value="1"/>
</dbReference>
<dbReference type="InterPro" id="IPR029044">
    <property type="entry name" value="Nucleotide-diphossugar_trans"/>
</dbReference>
<comment type="caution">
    <text evidence="10">The sequence shown here is derived from an EMBL/GenBank/DDBJ whole genome shotgun (WGS) entry which is preliminary data.</text>
</comment>
<evidence type="ECO:0000256" key="3">
    <source>
        <dbReference type="ARBA" id="ARBA00022679"/>
    </source>
</evidence>
<feature type="transmembrane region" description="Helical" evidence="8">
    <location>
        <begin position="274"/>
        <end position="296"/>
    </location>
</feature>
<keyword evidence="5" id="KW-0448">Lipopolysaccharide biosynthesis</keyword>
<dbReference type="PANTHER" id="PTHR48090">
    <property type="entry name" value="UNDECAPRENYL-PHOSPHATE 4-DEOXY-4-FORMAMIDO-L-ARABINOSE TRANSFERASE-RELATED"/>
    <property type="match status" value="1"/>
</dbReference>
<dbReference type="SUPFAM" id="SSF53448">
    <property type="entry name" value="Nucleotide-diphospho-sugar transferases"/>
    <property type="match status" value="1"/>
</dbReference>
<feature type="domain" description="Glycosyltransferase 2-like" evidence="9">
    <location>
        <begin position="12"/>
        <end position="175"/>
    </location>
</feature>
<feature type="transmembrane region" description="Helical" evidence="8">
    <location>
        <begin position="240"/>
        <end position="262"/>
    </location>
</feature>
<evidence type="ECO:0000256" key="6">
    <source>
        <dbReference type="ARBA" id="ARBA00022989"/>
    </source>
</evidence>
<dbReference type="EC" id="2.4.-.-" evidence="10"/>
<dbReference type="Pfam" id="PF00535">
    <property type="entry name" value="Glycos_transf_2"/>
    <property type="match status" value="1"/>
</dbReference>
<organism evidence="10 11">
    <name type="scientific">Luteimonas salinilitoris</name>
    <dbReference type="NCBI Taxonomy" id="3237697"/>
    <lineage>
        <taxon>Bacteria</taxon>
        <taxon>Pseudomonadati</taxon>
        <taxon>Pseudomonadota</taxon>
        <taxon>Gammaproteobacteria</taxon>
        <taxon>Lysobacterales</taxon>
        <taxon>Lysobacteraceae</taxon>
        <taxon>Luteimonas</taxon>
    </lineage>
</organism>
<keyword evidence="1" id="KW-1003">Cell membrane</keyword>
<dbReference type="CDD" id="cd04187">
    <property type="entry name" value="DPM1_like_bac"/>
    <property type="match status" value="1"/>
</dbReference>
<evidence type="ECO:0000256" key="8">
    <source>
        <dbReference type="SAM" id="Phobius"/>
    </source>
</evidence>
<keyword evidence="3 10" id="KW-0808">Transferase</keyword>
<dbReference type="Gene3D" id="3.90.550.10">
    <property type="entry name" value="Spore Coat Polysaccharide Biosynthesis Protein SpsA, Chain A"/>
    <property type="match status" value="1"/>
</dbReference>
<dbReference type="EMBL" id="JBFWIC010000007">
    <property type="protein sequence ID" value="MEZ0474390.1"/>
    <property type="molecule type" value="Genomic_DNA"/>
</dbReference>
<dbReference type="GO" id="GO:0016757">
    <property type="term" value="F:glycosyltransferase activity"/>
    <property type="evidence" value="ECO:0007669"/>
    <property type="project" value="UniProtKB-KW"/>
</dbReference>
<evidence type="ECO:0000256" key="1">
    <source>
        <dbReference type="ARBA" id="ARBA00022475"/>
    </source>
</evidence>
<keyword evidence="2 10" id="KW-0328">Glycosyltransferase</keyword>
<keyword evidence="4 8" id="KW-0812">Transmembrane</keyword>
<sequence length="356" mass="38535">MKPPCVPLECASFVVPVFNEQANLPELIQRCLKVGHALPGDFELVLVDDGSTDDSARIIAAAAERKPGHVVGVLLNRNYGQHAAVTAGLAQARGDIIVTLDADLQNPPEEIPKLLAGIERGCDVVAGVRQRRQDSRVRVVASRIMNRLMRRMTGVGVGDYGCMQRAYRRDIVDAILACNERSVYIPALGNSFAGNIGEVTVEHAERRAGKSKYRLWSLLNLYFDLLVSTTTAPLRMLSMLGTLSALAGVGLGVLLIVLRLVYGPEWAAQGMFTIFALVFWFLGVQLIGMGLLGEYIGRISRDVQGRPRFIVRKVVGAQARPVARVSEAHRPETPIADRADATEADAMGADAIGAGR</sequence>
<evidence type="ECO:0000259" key="9">
    <source>
        <dbReference type="Pfam" id="PF00535"/>
    </source>
</evidence>
<evidence type="ECO:0000256" key="7">
    <source>
        <dbReference type="ARBA" id="ARBA00023136"/>
    </source>
</evidence>
<evidence type="ECO:0000256" key="2">
    <source>
        <dbReference type="ARBA" id="ARBA00022676"/>
    </source>
</evidence>
<dbReference type="Proteomes" id="UP001566331">
    <property type="component" value="Unassembled WGS sequence"/>
</dbReference>
<protein>
    <submittedName>
        <fullName evidence="10">Glycosyltransferase</fullName>
        <ecNumber evidence="10">2.4.-.-</ecNumber>
    </submittedName>
</protein>
<gene>
    <name evidence="10" type="ORF">AB6713_07130</name>
</gene>
<evidence type="ECO:0000313" key="10">
    <source>
        <dbReference type="EMBL" id="MEZ0474390.1"/>
    </source>
</evidence>